<dbReference type="Proteomes" id="UP001374535">
    <property type="component" value="Chromosome 5"/>
</dbReference>
<dbReference type="EMBL" id="CP144696">
    <property type="protein sequence ID" value="WVZ11179.1"/>
    <property type="molecule type" value="Genomic_DNA"/>
</dbReference>
<evidence type="ECO:0000313" key="2">
    <source>
        <dbReference type="Proteomes" id="UP001374535"/>
    </source>
</evidence>
<dbReference type="AlphaFoldDB" id="A0AAQ3S0N7"/>
<name>A0AAQ3S0N7_VIGMU</name>
<organism evidence="1 2">
    <name type="scientific">Vigna mungo</name>
    <name type="common">Black gram</name>
    <name type="synonym">Phaseolus mungo</name>
    <dbReference type="NCBI Taxonomy" id="3915"/>
    <lineage>
        <taxon>Eukaryota</taxon>
        <taxon>Viridiplantae</taxon>
        <taxon>Streptophyta</taxon>
        <taxon>Embryophyta</taxon>
        <taxon>Tracheophyta</taxon>
        <taxon>Spermatophyta</taxon>
        <taxon>Magnoliopsida</taxon>
        <taxon>eudicotyledons</taxon>
        <taxon>Gunneridae</taxon>
        <taxon>Pentapetalae</taxon>
        <taxon>rosids</taxon>
        <taxon>fabids</taxon>
        <taxon>Fabales</taxon>
        <taxon>Fabaceae</taxon>
        <taxon>Papilionoideae</taxon>
        <taxon>50 kb inversion clade</taxon>
        <taxon>NPAAA clade</taxon>
        <taxon>indigoferoid/millettioid clade</taxon>
        <taxon>Phaseoleae</taxon>
        <taxon>Vigna</taxon>
    </lineage>
</organism>
<protein>
    <submittedName>
        <fullName evidence="1">Uncharacterized protein</fullName>
    </submittedName>
</protein>
<evidence type="ECO:0000313" key="1">
    <source>
        <dbReference type="EMBL" id="WVZ11179.1"/>
    </source>
</evidence>
<proteinExistence type="predicted"/>
<sequence length="168" mass="19346">MNDLKLFGKRHEDCSHSPSFGKELSEAFEKRRKVNRALVTFKNLVDKLMHAVQSVRTKFWNGIDYRIMDNSLLAISILATNHYDNARRYNVFNHEVKHFSNNRISSLTFINQGTIISSSIIITICCHNAYGQQAIVHYLIINSIPKLPMEANDIEFNPVLKNITHIDS</sequence>
<reference evidence="1 2" key="1">
    <citation type="journal article" date="2023" name="Life. Sci Alliance">
        <title>Evolutionary insights into 3D genome organization and epigenetic landscape of Vigna mungo.</title>
        <authorList>
            <person name="Junaid A."/>
            <person name="Singh B."/>
            <person name="Bhatia S."/>
        </authorList>
    </citation>
    <scope>NUCLEOTIDE SEQUENCE [LARGE SCALE GENOMIC DNA]</scope>
    <source>
        <strain evidence="1">Urdbean</strain>
    </source>
</reference>
<accession>A0AAQ3S0N7</accession>
<gene>
    <name evidence="1" type="ORF">V8G54_015709</name>
</gene>
<keyword evidence="2" id="KW-1185">Reference proteome</keyword>